<feature type="transmembrane region" description="Helical" evidence="12">
    <location>
        <begin position="101"/>
        <end position="120"/>
    </location>
</feature>
<evidence type="ECO:0000313" key="15">
    <source>
        <dbReference type="Proteomes" id="UP000318447"/>
    </source>
</evidence>
<feature type="transmembrane region" description="Helical" evidence="12">
    <location>
        <begin position="156"/>
        <end position="175"/>
    </location>
</feature>
<dbReference type="VEuPathDB" id="TriTrypDB:LDHU3_05.1310"/>
<evidence type="ECO:0000256" key="9">
    <source>
        <dbReference type="ARBA" id="ARBA00023136"/>
    </source>
</evidence>
<dbReference type="Pfam" id="PF01151">
    <property type="entry name" value="ELO"/>
    <property type="match status" value="1"/>
</dbReference>
<dbReference type="GO" id="GO:0042761">
    <property type="term" value="P:very long-chain fatty acid biosynthetic process"/>
    <property type="evidence" value="ECO:0007669"/>
    <property type="project" value="TreeGrafter"/>
</dbReference>
<evidence type="ECO:0000256" key="7">
    <source>
        <dbReference type="ARBA" id="ARBA00022989"/>
    </source>
</evidence>
<evidence type="ECO:0000256" key="5">
    <source>
        <dbReference type="ARBA" id="ARBA00022692"/>
    </source>
</evidence>
<comment type="catalytic activity">
    <reaction evidence="12">
        <text>an acyl-CoA + malonyl-CoA + H(+) = a 3-oxoacyl-CoA + CO2 + CoA</text>
        <dbReference type="Rhea" id="RHEA:50252"/>
        <dbReference type="ChEBI" id="CHEBI:15378"/>
        <dbReference type="ChEBI" id="CHEBI:16526"/>
        <dbReference type="ChEBI" id="CHEBI:57287"/>
        <dbReference type="ChEBI" id="CHEBI:57384"/>
        <dbReference type="ChEBI" id="CHEBI:58342"/>
        <dbReference type="ChEBI" id="CHEBI:90726"/>
    </reaction>
    <physiologicalReaction direction="left-to-right" evidence="12">
        <dbReference type="Rhea" id="RHEA:50253"/>
    </physiologicalReaction>
</comment>
<protein>
    <recommendedName>
        <fullName evidence="11 12">Elongation of fatty acids protein</fullName>
        <ecNumber evidence="12">2.3.1.-</ecNumber>
    </recommendedName>
</protein>
<feature type="region of interest" description="Disordered" evidence="13">
    <location>
        <begin position="314"/>
        <end position="399"/>
    </location>
</feature>
<dbReference type="VEuPathDB" id="TriTrypDB:LdCL_050016900"/>
<dbReference type="PANTHER" id="PTHR11157:SF133">
    <property type="entry name" value="ELONGATION OF FATTY ACIDS PROTEIN"/>
    <property type="match status" value="1"/>
</dbReference>
<dbReference type="GO" id="GO:0009922">
    <property type="term" value="F:fatty acid elongase activity"/>
    <property type="evidence" value="ECO:0007669"/>
    <property type="project" value="InterPro"/>
</dbReference>
<evidence type="ECO:0000256" key="4">
    <source>
        <dbReference type="ARBA" id="ARBA00022679"/>
    </source>
</evidence>
<evidence type="ECO:0000256" key="6">
    <source>
        <dbReference type="ARBA" id="ARBA00022832"/>
    </source>
</evidence>
<keyword evidence="10 12" id="KW-0275">Fatty acid biosynthesis</keyword>
<keyword evidence="3 12" id="KW-0444">Lipid biosynthesis</keyword>
<comment type="similarity">
    <text evidence="2 12">Belongs to the ELO family.</text>
</comment>
<reference evidence="15" key="1">
    <citation type="submission" date="2019-02" db="EMBL/GenBank/DDBJ databases">
        <title>FDA dAtabase for Regulatory Grade micrObial Sequences (FDA-ARGOS): Supporting development and validation of Infectious Disease Dx tests.</title>
        <authorList>
            <person name="Duncan R."/>
            <person name="Fisher C."/>
            <person name="Tallon L."/>
            <person name="Sadzewicz L."/>
            <person name="Sengamalay N."/>
            <person name="Ott S."/>
            <person name="Godinez A."/>
            <person name="Nagaraj S."/>
            <person name="Vavikolanu K."/>
            <person name="Nadendla S."/>
            <person name="Aluvathingal J."/>
            <person name="Sichtig H."/>
        </authorList>
    </citation>
    <scope>NUCLEOTIDE SEQUENCE [LARGE SCALE GENOMIC DNA]</scope>
    <source>
        <strain evidence="15">FDAARGOS_361</strain>
    </source>
</reference>
<keyword evidence="6 12" id="KW-0276">Fatty acid metabolism</keyword>
<dbReference type="GO" id="GO:0030148">
    <property type="term" value="P:sphingolipid biosynthetic process"/>
    <property type="evidence" value="ECO:0007669"/>
    <property type="project" value="TreeGrafter"/>
</dbReference>
<evidence type="ECO:0000256" key="11">
    <source>
        <dbReference type="ARBA" id="ARBA00044291"/>
    </source>
</evidence>
<keyword evidence="4 12" id="KW-0808">Transferase</keyword>
<evidence type="ECO:0000256" key="13">
    <source>
        <dbReference type="SAM" id="MobiDB-lite"/>
    </source>
</evidence>
<dbReference type="AlphaFoldDB" id="A0A504XD31"/>
<evidence type="ECO:0000313" key="14">
    <source>
        <dbReference type="EMBL" id="TPP44120.1"/>
    </source>
</evidence>
<dbReference type="PANTHER" id="PTHR11157">
    <property type="entry name" value="FATTY ACID ACYL TRANSFERASE-RELATED"/>
    <property type="match status" value="1"/>
</dbReference>
<keyword evidence="7 12" id="KW-1133">Transmembrane helix</keyword>
<evidence type="ECO:0000256" key="1">
    <source>
        <dbReference type="ARBA" id="ARBA00004141"/>
    </source>
</evidence>
<organism evidence="14 15">
    <name type="scientific">Leishmania donovani</name>
    <dbReference type="NCBI Taxonomy" id="5661"/>
    <lineage>
        <taxon>Eukaryota</taxon>
        <taxon>Discoba</taxon>
        <taxon>Euglenozoa</taxon>
        <taxon>Kinetoplastea</taxon>
        <taxon>Metakinetoplastina</taxon>
        <taxon>Trypanosomatida</taxon>
        <taxon>Trypanosomatidae</taxon>
        <taxon>Leishmaniinae</taxon>
        <taxon>Leishmania</taxon>
    </lineage>
</organism>
<feature type="transmembrane region" description="Helical" evidence="12">
    <location>
        <begin position="272"/>
        <end position="290"/>
    </location>
</feature>
<feature type="transmembrane region" description="Helical" evidence="12">
    <location>
        <begin position="217"/>
        <end position="233"/>
    </location>
</feature>
<evidence type="ECO:0000256" key="8">
    <source>
        <dbReference type="ARBA" id="ARBA00023098"/>
    </source>
</evidence>
<evidence type="ECO:0000256" key="2">
    <source>
        <dbReference type="ARBA" id="ARBA00007263"/>
    </source>
</evidence>
<evidence type="ECO:0000256" key="12">
    <source>
        <dbReference type="RuleBase" id="RU361115"/>
    </source>
</evidence>
<evidence type="ECO:0000256" key="10">
    <source>
        <dbReference type="ARBA" id="ARBA00023160"/>
    </source>
</evidence>
<sequence>MKFADAVQCIGKESLCFHPELNVFVNYPVLIGCHIGYLVVIILLYKFMEGRTAYVLKYPMMLYNTAQVALSLAMAINLGQFLVCGVFNLNGRFTATIEYWIFVHYATKFLDMFDTYFIVLRKKEEQLSFLHIYHHLTIGFIWGLLLHHGVANGTAFFGAWINSAVHALMYFHYLYTSLGYTNPLKKYLTQVQMAQFAFCILHAVLAVVAHSPIPKKWAVLQLCYHMTLLYLFMHGMSRFAEHLLDMARGHGGGAIHGLKAISRSLVEDDEDILMLLVLLGIPALLVMWVISRCIDRAHSRVRYASEYRAVDSNDYATSSSSSSDGSRSSDDDVGGNAIHQGNRRSWYRPTMDEVARAAQQLTEQEATRRCRSRRLAARYGHGEDASAQAAPDGETAGSD</sequence>
<keyword evidence="5 12" id="KW-0812">Transmembrane</keyword>
<comment type="subcellular location">
    <subcellularLocation>
        <location evidence="1">Membrane</location>
        <topology evidence="1">Multi-pass membrane protein</topology>
    </subcellularLocation>
</comment>
<dbReference type="VEuPathDB" id="TriTrypDB:LdBPK_051160.1"/>
<dbReference type="VEuPathDB" id="TriTrypDB:LDHU3_05.1320"/>
<dbReference type="GO" id="GO:0034625">
    <property type="term" value="P:fatty acid elongation, monounsaturated fatty acid"/>
    <property type="evidence" value="ECO:0007669"/>
    <property type="project" value="TreeGrafter"/>
</dbReference>
<comment type="caution">
    <text evidence="14">The sequence shown here is derived from an EMBL/GenBank/DDBJ whole genome shotgun (WGS) entry which is preliminary data.</text>
</comment>
<dbReference type="GO" id="GO:0034626">
    <property type="term" value="P:fatty acid elongation, polyunsaturated fatty acid"/>
    <property type="evidence" value="ECO:0007669"/>
    <property type="project" value="TreeGrafter"/>
</dbReference>
<evidence type="ECO:0000256" key="3">
    <source>
        <dbReference type="ARBA" id="ARBA00022516"/>
    </source>
</evidence>
<comment type="caution">
    <text evidence="12">Lacks conserved residue(s) required for the propagation of feature annotation.</text>
</comment>
<dbReference type="Proteomes" id="UP000318447">
    <property type="component" value="Unassembled WGS sequence"/>
</dbReference>
<feature type="transmembrane region" description="Helical" evidence="12">
    <location>
        <begin position="27"/>
        <end position="47"/>
    </location>
</feature>
<proteinExistence type="inferred from homology"/>
<keyword evidence="8 12" id="KW-0443">Lipid metabolism</keyword>
<dbReference type="InterPro" id="IPR002076">
    <property type="entry name" value="ELO_fam"/>
</dbReference>
<feature type="transmembrane region" description="Helical" evidence="12">
    <location>
        <begin position="68"/>
        <end position="89"/>
    </location>
</feature>
<dbReference type="GO" id="GO:0005789">
    <property type="term" value="C:endoplasmic reticulum membrane"/>
    <property type="evidence" value="ECO:0007669"/>
    <property type="project" value="TreeGrafter"/>
</dbReference>
<dbReference type="PROSITE" id="PS51257">
    <property type="entry name" value="PROKAR_LIPOPROTEIN"/>
    <property type="match status" value="1"/>
</dbReference>
<feature type="transmembrane region" description="Helical" evidence="12">
    <location>
        <begin position="187"/>
        <end position="211"/>
    </location>
</feature>
<gene>
    <name evidence="14" type="ORF">CGC21_9785</name>
</gene>
<dbReference type="EMBL" id="RHLC01000038">
    <property type="protein sequence ID" value="TPP44120.1"/>
    <property type="molecule type" value="Genomic_DNA"/>
</dbReference>
<name>A0A504XD31_LEIDO</name>
<feature type="compositionally biased region" description="Low complexity" evidence="13">
    <location>
        <begin position="314"/>
        <end position="326"/>
    </location>
</feature>
<dbReference type="EC" id="2.3.1.-" evidence="12"/>
<accession>A0A504XD31</accession>
<dbReference type="VEuPathDB" id="TriTrypDB:LdCL_050017000"/>
<feature type="transmembrane region" description="Helical" evidence="12">
    <location>
        <begin position="132"/>
        <end position="150"/>
    </location>
</feature>
<keyword evidence="9 12" id="KW-0472">Membrane</keyword>
<dbReference type="GO" id="GO:0019367">
    <property type="term" value="P:fatty acid elongation, saturated fatty acid"/>
    <property type="evidence" value="ECO:0007669"/>
    <property type="project" value="TreeGrafter"/>
</dbReference>